<proteinExistence type="predicted"/>
<protein>
    <submittedName>
        <fullName evidence="1 3">Uncharacterized protein</fullName>
    </submittedName>
</protein>
<accession>A0A0R3TCY5</accession>
<organism evidence="3">
    <name type="scientific">Rodentolepis nana</name>
    <name type="common">Dwarf tapeworm</name>
    <name type="synonym">Hymenolepis nana</name>
    <dbReference type="NCBI Taxonomy" id="102285"/>
    <lineage>
        <taxon>Eukaryota</taxon>
        <taxon>Metazoa</taxon>
        <taxon>Spiralia</taxon>
        <taxon>Lophotrochozoa</taxon>
        <taxon>Platyhelminthes</taxon>
        <taxon>Cestoda</taxon>
        <taxon>Eucestoda</taxon>
        <taxon>Cyclophyllidea</taxon>
        <taxon>Hymenolepididae</taxon>
        <taxon>Rodentolepis</taxon>
    </lineage>
</organism>
<name>A0A0R3TCY5_RODNA</name>
<keyword evidence="2" id="KW-1185">Reference proteome</keyword>
<sequence>MVSDKKRTSLFLSLEISSKTNDVRLEFSKNLPDFVQFWKVNSNTALCKSFKVG</sequence>
<evidence type="ECO:0000313" key="2">
    <source>
        <dbReference type="Proteomes" id="UP000278807"/>
    </source>
</evidence>
<dbReference type="AlphaFoldDB" id="A0A0R3TCY5"/>
<reference evidence="1 2" key="2">
    <citation type="submission" date="2018-11" db="EMBL/GenBank/DDBJ databases">
        <authorList>
            <consortium name="Pathogen Informatics"/>
        </authorList>
    </citation>
    <scope>NUCLEOTIDE SEQUENCE [LARGE SCALE GENOMIC DNA]</scope>
</reference>
<dbReference type="WBParaSite" id="HNAJ_0000492401-mRNA-1">
    <property type="protein sequence ID" value="HNAJ_0000492401-mRNA-1"/>
    <property type="gene ID" value="HNAJ_0000492401"/>
</dbReference>
<reference evidence="3" key="1">
    <citation type="submission" date="2017-02" db="UniProtKB">
        <authorList>
            <consortium name="WormBaseParasite"/>
        </authorList>
    </citation>
    <scope>IDENTIFICATION</scope>
</reference>
<dbReference type="EMBL" id="UZAE01003822">
    <property type="protein sequence ID" value="VDO00782.1"/>
    <property type="molecule type" value="Genomic_DNA"/>
</dbReference>
<gene>
    <name evidence="1" type="ORF">HNAJ_LOCUS4922</name>
</gene>
<evidence type="ECO:0000313" key="3">
    <source>
        <dbReference type="WBParaSite" id="HNAJ_0000492401-mRNA-1"/>
    </source>
</evidence>
<dbReference type="Proteomes" id="UP000278807">
    <property type="component" value="Unassembled WGS sequence"/>
</dbReference>
<evidence type="ECO:0000313" key="1">
    <source>
        <dbReference type="EMBL" id="VDO00782.1"/>
    </source>
</evidence>